<evidence type="ECO:0000313" key="3">
    <source>
        <dbReference type="EMBL" id="AJA11603.1"/>
    </source>
</evidence>
<evidence type="ECO:0000259" key="1">
    <source>
        <dbReference type="Pfam" id="PF06586"/>
    </source>
</evidence>
<sequence>MPMALGTGGVLFTSRPMDRLQRVLGVTMIGAAILTAQSARADETVMVEDNSRVACVASEKDLTRISLIGDEFASVSKVQPTNPLDDFSVVNEPTRGDIYLSVPEGFRLKVLSFFGTTKKGYVYKFGCRIEAIEAQQIFVSNPLALAKAEAVTESEEDAPDADETAVRLIQAMASQEIVPGYRMRRSALVPVQAGDLTVQLVAEYEGLDVVGRVVRIENSSPAPVEITEGRIAPVDAIAVSIANPKLAPRQATSAYVVTRKQGS</sequence>
<dbReference type="AlphaFoldDB" id="A0A0A7PQP4"/>
<feature type="domain" description="TraK C-terminal" evidence="2">
    <location>
        <begin position="157"/>
        <end position="258"/>
    </location>
</feature>
<keyword evidence="3" id="KW-0614">Plasmid</keyword>
<keyword evidence="4" id="KW-1185">Reference proteome</keyword>
<dbReference type="Pfam" id="PF06586">
    <property type="entry name" value="TraK_N"/>
    <property type="match status" value="1"/>
</dbReference>
<dbReference type="Proteomes" id="UP000030907">
    <property type="component" value="Plasmid pSfKp5.2"/>
</dbReference>
<dbReference type="Pfam" id="PF23536">
    <property type="entry name" value="TraK_C"/>
    <property type="match status" value="1"/>
</dbReference>
<dbReference type="InterPro" id="IPR010563">
    <property type="entry name" value="TraK_N"/>
</dbReference>
<protein>
    <recommendedName>
        <fullName evidence="5">Conjugal transfer pilus assembly protein TraK</fullName>
    </recommendedName>
</protein>
<dbReference type="KEGG" id="sphk:SKP52_23805"/>
<dbReference type="EMBL" id="CP009123">
    <property type="protein sequence ID" value="AJA11603.1"/>
    <property type="molecule type" value="Genomic_DNA"/>
</dbReference>
<dbReference type="HOGENOM" id="CLU_1041727_0_0_5"/>
<evidence type="ECO:0008006" key="5">
    <source>
        <dbReference type="Google" id="ProtNLM"/>
    </source>
</evidence>
<evidence type="ECO:0000313" key="4">
    <source>
        <dbReference type="Proteomes" id="UP000030907"/>
    </source>
</evidence>
<name>A0A0A7PQP4_9SPHN</name>
<dbReference type="InterPro" id="IPR055397">
    <property type="entry name" value="TraK_C"/>
</dbReference>
<organism evidence="3 4">
    <name type="scientific">Sphingopyxis fribergensis</name>
    <dbReference type="NCBI Taxonomy" id="1515612"/>
    <lineage>
        <taxon>Bacteria</taxon>
        <taxon>Pseudomonadati</taxon>
        <taxon>Pseudomonadota</taxon>
        <taxon>Alphaproteobacteria</taxon>
        <taxon>Sphingomonadales</taxon>
        <taxon>Sphingomonadaceae</taxon>
        <taxon>Sphingopyxis</taxon>
    </lineage>
</organism>
<feature type="domain" description="TraK N-terminal" evidence="1">
    <location>
        <begin position="47"/>
        <end position="146"/>
    </location>
</feature>
<reference evidence="3 4" key="1">
    <citation type="journal article" date="2015" name="Int. J. Syst. Evol. Microbiol.">
        <title>Description of Sphingopyxis fribergensis sp. nov. - a soil bacterium with the ability to degrade styrene and phenylacetic acid.</title>
        <authorList>
            <person name="Oelschlagel M."/>
            <person name="Ruckert C."/>
            <person name="Kalinowski J."/>
            <person name="Schmidt G."/>
            <person name="Schlomann M."/>
            <person name="Tischler D."/>
        </authorList>
    </citation>
    <scope>NUCLEOTIDE SEQUENCE [LARGE SCALE GENOMIC DNA]</scope>
    <source>
        <strain evidence="3 4">Kp5.2</strain>
        <plasmid evidence="3">pSfKp5.2</plasmid>
    </source>
</reference>
<gene>
    <name evidence="3" type="ORF">SKP52_23805</name>
</gene>
<dbReference type="RefSeq" id="WP_228383952.1">
    <property type="nucleotide sequence ID" value="NZ_CP009123.1"/>
</dbReference>
<evidence type="ECO:0000259" key="2">
    <source>
        <dbReference type="Pfam" id="PF23536"/>
    </source>
</evidence>
<proteinExistence type="predicted"/>
<accession>A0A0A7PQP4</accession>
<geneLocation type="plasmid" evidence="3 4">
    <name>pSfKp5.2</name>
</geneLocation>